<evidence type="ECO:0000313" key="3">
    <source>
        <dbReference type="Proteomes" id="UP001152885"/>
    </source>
</evidence>
<gene>
    <name evidence="2" type="ORF">CANVERA_P0396</name>
</gene>
<proteinExistence type="predicted"/>
<comment type="caution">
    <text evidence="2">The sequence shown here is derived from an EMBL/GenBank/DDBJ whole genome shotgun (WGS) entry which is preliminary data.</text>
</comment>
<dbReference type="OrthoDB" id="272245at2759"/>
<accession>A0A9W4X8D1</accession>
<feature type="domain" description="Exoribonuclease phosphorolytic" evidence="1">
    <location>
        <begin position="47"/>
        <end position="84"/>
    </location>
</feature>
<dbReference type="SUPFAM" id="SSF55666">
    <property type="entry name" value="Ribonuclease PH domain 2-like"/>
    <property type="match status" value="1"/>
</dbReference>
<organism evidence="2 3">
    <name type="scientific">Candida verbasci</name>
    <dbReference type="NCBI Taxonomy" id="1227364"/>
    <lineage>
        <taxon>Eukaryota</taxon>
        <taxon>Fungi</taxon>
        <taxon>Dikarya</taxon>
        <taxon>Ascomycota</taxon>
        <taxon>Saccharomycotina</taxon>
        <taxon>Pichiomycetes</taxon>
        <taxon>Debaryomycetaceae</taxon>
        <taxon>Candida/Lodderomyces clade</taxon>
        <taxon>Candida</taxon>
    </lineage>
</organism>
<reference evidence="2" key="1">
    <citation type="submission" date="2022-12" db="EMBL/GenBank/DDBJ databases">
        <authorList>
            <person name="Brejova B."/>
        </authorList>
    </citation>
    <scope>NUCLEOTIDE SEQUENCE</scope>
</reference>
<evidence type="ECO:0000313" key="2">
    <source>
        <dbReference type="EMBL" id="CAI5755880.1"/>
    </source>
</evidence>
<keyword evidence="3" id="KW-1185">Reference proteome</keyword>
<protein>
    <recommendedName>
        <fullName evidence="1">Exoribonuclease phosphorolytic domain-containing protein</fullName>
    </recommendedName>
</protein>
<sequence length="145" mass="16255">MTLKTTRLPLLISETNDEEIAKLPTFSDDWNDSKYLIELSKNGKFQPPIFITLGIIGNNLIFDPSQEEETVLENGLIISFYNNKVITPISNTNFALNSNNSNFKGLNKKIIIGALSLGNKYCPIILEALDNLIEEDINDNDGNMF</sequence>
<dbReference type="Gene3D" id="3.30.230.70">
    <property type="entry name" value="GHMP Kinase, N-terminal domain"/>
    <property type="match status" value="1"/>
</dbReference>
<dbReference type="InterPro" id="IPR015847">
    <property type="entry name" value="ExoRNase_PH_dom2"/>
</dbReference>
<dbReference type="AlphaFoldDB" id="A0A9W4X8D1"/>
<dbReference type="EMBL" id="CANTUO010000001">
    <property type="protein sequence ID" value="CAI5755880.1"/>
    <property type="molecule type" value="Genomic_DNA"/>
</dbReference>
<dbReference type="Pfam" id="PF03725">
    <property type="entry name" value="RNase_PH_C"/>
    <property type="match status" value="1"/>
</dbReference>
<dbReference type="InterPro" id="IPR036345">
    <property type="entry name" value="ExoRNase_PH_dom2_sf"/>
</dbReference>
<dbReference type="Proteomes" id="UP001152885">
    <property type="component" value="Unassembled WGS sequence"/>
</dbReference>
<evidence type="ECO:0000259" key="1">
    <source>
        <dbReference type="Pfam" id="PF03725"/>
    </source>
</evidence>
<name>A0A9W4X8D1_9ASCO</name>
<dbReference type="InterPro" id="IPR027408">
    <property type="entry name" value="PNPase/RNase_PH_dom_sf"/>
</dbReference>